<evidence type="ECO:0000313" key="10">
    <source>
        <dbReference type="Proteomes" id="UP000481861"/>
    </source>
</evidence>
<keyword evidence="8" id="KW-0812">Transmembrane</keyword>
<dbReference type="InterPro" id="IPR002403">
    <property type="entry name" value="Cyt_P450_E_grp-IV"/>
</dbReference>
<dbReference type="Pfam" id="PF00067">
    <property type="entry name" value="p450"/>
    <property type="match status" value="1"/>
</dbReference>
<gene>
    <name evidence="9" type="ORF">BDV95DRAFT_533879</name>
</gene>
<dbReference type="GO" id="GO:0008395">
    <property type="term" value="F:steroid hydroxylase activity"/>
    <property type="evidence" value="ECO:0007669"/>
    <property type="project" value="TreeGrafter"/>
</dbReference>
<dbReference type="PANTHER" id="PTHR24304">
    <property type="entry name" value="CYTOCHROME P450 FAMILY 7"/>
    <property type="match status" value="1"/>
</dbReference>
<evidence type="ECO:0000256" key="5">
    <source>
        <dbReference type="ARBA" id="ARBA00023004"/>
    </source>
</evidence>
<dbReference type="PRINTS" id="PR00465">
    <property type="entry name" value="EP450IV"/>
</dbReference>
<keyword evidence="7" id="KW-0560">Oxidoreductase</keyword>
<keyword evidence="3 6" id="KW-0349">Heme</keyword>
<dbReference type="GO" id="GO:0020037">
    <property type="term" value="F:heme binding"/>
    <property type="evidence" value="ECO:0007669"/>
    <property type="project" value="InterPro"/>
</dbReference>
<keyword evidence="10" id="KW-1185">Reference proteome</keyword>
<dbReference type="CDD" id="cd11040">
    <property type="entry name" value="CYP7_CYP8-like"/>
    <property type="match status" value="1"/>
</dbReference>
<name>A0A7C8IRU1_9PLEO</name>
<keyword evidence="4 6" id="KW-0479">Metal-binding</keyword>
<evidence type="ECO:0000256" key="1">
    <source>
        <dbReference type="ARBA" id="ARBA00001971"/>
    </source>
</evidence>
<keyword evidence="7" id="KW-0503">Monooxygenase</keyword>
<dbReference type="Proteomes" id="UP000481861">
    <property type="component" value="Unassembled WGS sequence"/>
</dbReference>
<dbReference type="GO" id="GO:0005506">
    <property type="term" value="F:iron ion binding"/>
    <property type="evidence" value="ECO:0007669"/>
    <property type="project" value="InterPro"/>
</dbReference>
<dbReference type="SUPFAM" id="SSF48264">
    <property type="entry name" value="Cytochrome P450"/>
    <property type="match status" value="1"/>
</dbReference>
<dbReference type="InterPro" id="IPR050529">
    <property type="entry name" value="CYP450_sterol_14alpha_dmase"/>
</dbReference>
<accession>A0A7C8IRU1</accession>
<protein>
    <submittedName>
        <fullName evidence="9">Cytochrome P450</fullName>
    </submittedName>
</protein>
<dbReference type="GO" id="GO:0016705">
    <property type="term" value="F:oxidoreductase activity, acting on paired donors, with incorporation or reduction of molecular oxygen"/>
    <property type="evidence" value="ECO:0007669"/>
    <property type="project" value="InterPro"/>
</dbReference>
<dbReference type="InterPro" id="IPR017972">
    <property type="entry name" value="Cyt_P450_CS"/>
</dbReference>
<keyword evidence="8" id="KW-1133">Transmembrane helix</keyword>
<dbReference type="PANTHER" id="PTHR24304:SF2">
    <property type="entry name" value="24-HYDROXYCHOLESTEROL 7-ALPHA-HYDROXYLASE"/>
    <property type="match status" value="1"/>
</dbReference>
<dbReference type="InterPro" id="IPR001128">
    <property type="entry name" value="Cyt_P450"/>
</dbReference>
<dbReference type="Gene3D" id="1.10.630.10">
    <property type="entry name" value="Cytochrome P450"/>
    <property type="match status" value="1"/>
</dbReference>
<reference evidence="9 10" key="1">
    <citation type="submission" date="2020-01" db="EMBL/GenBank/DDBJ databases">
        <authorList>
            <consortium name="DOE Joint Genome Institute"/>
            <person name="Haridas S."/>
            <person name="Albert R."/>
            <person name="Binder M."/>
            <person name="Bloem J."/>
            <person name="Labutti K."/>
            <person name="Salamov A."/>
            <person name="Andreopoulos B."/>
            <person name="Baker S.E."/>
            <person name="Barry K."/>
            <person name="Bills G."/>
            <person name="Bluhm B.H."/>
            <person name="Cannon C."/>
            <person name="Castanera R."/>
            <person name="Culley D.E."/>
            <person name="Daum C."/>
            <person name="Ezra D."/>
            <person name="Gonzalez J.B."/>
            <person name="Henrissat B."/>
            <person name="Kuo A."/>
            <person name="Liang C."/>
            <person name="Lipzen A."/>
            <person name="Lutzoni F."/>
            <person name="Magnuson J."/>
            <person name="Mondo S."/>
            <person name="Nolan M."/>
            <person name="Ohm R."/>
            <person name="Pangilinan J."/>
            <person name="Park H.-J.H."/>
            <person name="Ramirez L."/>
            <person name="Alfaro M."/>
            <person name="Sun H."/>
            <person name="Tritt A."/>
            <person name="Yoshinaga Y."/>
            <person name="Zwiers L.-H.L."/>
            <person name="Turgeon B.G."/>
            <person name="Goodwin S.B."/>
            <person name="Spatafora J.W."/>
            <person name="Crous P.W."/>
            <person name="Grigoriev I.V."/>
        </authorList>
    </citation>
    <scope>NUCLEOTIDE SEQUENCE [LARGE SCALE GENOMIC DNA]</scope>
    <source>
        <strain evidence="9 10">CBS 611.86</strain>
    </source>
</reference>
<keyword evidence="8" id="KW-0472">Membrane</keyword>
<evidence type="ECO:0000256" key="2">
    <source>
        <dbReference type="ARBA" id="ARBA00010617"/>
    </source>
</evidence>
<sequence>MLSSLLHSPRVNITPQYILFFLCFLVLVMVLVRFCAIPKGSHQRRQSQDLSPMLPYPLPFFGHTVSFIMNSEKLINHGREFFGNTRNIFSIVILGKSFHILTNPRHVAIVHSKPTTFEFTGILKDALIALGASKEAARVLWSPKSVKDVLRKGVIPSSHDLQIRQTSGKDLKTLSHYICGFLKERTSPEAITLAHNTQSGVESLSIMEWARENIIFAMQDAYFGPQLHKIDPTLPRAMIEFSDLAWQAWYQVPWFLRRKQLSLCKRMLSSYQRYLDLPTNERKATAWFTGAFEKSFQEVLTNHTDKAALMMFFHWGIGMNPADATGWLVAHITFDTSLTEIIREETAPAFKDNGSLDTFYLATSCPTLLSVWYEVLRLYTSVTTMRNVTEETNIGDIHFDKGDKLMFSARQLALDETVFSKNAAEFDAMRFLKNPELQYSESLRPFGGGKTICPGRTLAMHVAMALVAILLRRYNITPAFPQEFPQPFEGDPSIGVMRTKDGLYMHLEKRT</sequence>
<evidence type="ECO:0000313" key="9">
    <source>
        <dbReference type="EMBL" id="KAF2878467.1"/>
    </source>
</evidence>
<evidence type="ECO:0000256" key="3">
    <source>
        <dbReference type="ARBA" id="ARBA00022617"/>
    </source>
</evidence>
<feature type="binding site" description="axial binding residue" evidence="6">
    <location>
        <position position="453"/>
    </location>
    <ligand>
        <name>heme</name>
        <dbReference type="ChEBI" id="CHEBI:30413"/>
    </ligand>
    <ligandPart>
        <name>Fe</name>
        <dbReference type="ChEBI" id="CHEBI:18248"/>
    </ligandPart>
</feature>
<proteinExistence type="inferred from homology"/>
<comment type="cofactor">
    <cofactor evidence="1 6">
        <name>heme</name>
        <dbReference type="ChEBI" id="CHEBI:30413"/>
    </cofactor>
</comment>
<dbReference type="AlphaFoldDB" id="A0A7C8IRU1"/>
<feature type="transmembrane region" description="Helical" evidence="8">
    <location>
        <begin position="17"/>
        <end position="36"/>
    </location>
</feature>
<comment type="similarity">
    <text evidence="2 7">Belongs to the cytochrome P450 family.</text>
</comment>
<evidence type="ECO:0000256" key="6">
    <source>
        <dbReference type="PIRSR" id="PIRSR602403-1"/>
    </source>
</evidence>
<evidence type="ECO:0000256" key="8">
    <source>
        <dbReference type="SAM" id="Phobius"/>
    </source>
</evidence>
<evidence type="ECO:0000256" key="7">
    <source>
        <dbReference type="RuleBase" id="RU000461"/>
    </source>
</evidence>
<organism evidence="9 10">
    <name type="scientific">Massariosphaeria phaeospora</name>
    <dbReference type="NCBI Taxonomy" id="100035"/>
    <lineage>
        <taxon>Eukaryota</taxon>
        <taxon>Fungi</taxon>
        <taxon>Dikarya</taxon>
        <taxon>Ascomycota</taxon>
        <taxon>Pezizomycotina</taxon>
        <taxon>Dothideomycetes</taxon>
        <taxon>Pleosporomycetidae</taxon>
        <taxon>Pleosporales</taxon>
        <taxon>Pleosporales incertae sedis</taxon>
        <taxon>Massariosphaeria</taxon>
    </lineage>
</organism>
<keyword evidence="5 6" id="KW-0408">Iron</keyword>
<dbReference type="InterPro" id="IPR036396">
    <property type="entry name" value="Cyt_P450_sf"/>
</dbReference>
<evidence type="ECO:0000256" key="4">
    <source>
        <dbReference type="ARBA" id="ARBA00022723"/>
    </source>
</evidence>
<dbReference type="PROSITE" id="PS00086">
    <property type="entry name" value="CYTOCHROME_P450"/>
    <property type="match status" value="1"/>
</dbReference>
<dbReference type="OrthoDB" id="1470350at2759"/>
<comment type="caution">
    <text evidence="9">The sequence shown here is derived from an EMBL/GenBank/DDBJ whole genome shotgun (WGS) entry which is preliminary data.</text>
</comment>
<dbReference type="EMBL" id="JAADJZ010000001">
    <property type="protein sequence ID" value="KAF2878467.1"/>
    <property type="molecule type" value="Genomic_DNA"/>
</dbReference>